<dbReference type="Proteomes" id="UP000887574">
    <property type="component" value="Unplaced"/>
</dbReference>
<sequence length="159" mass="19534">MDGYYFLRRSYSASHIRSETNAFRQNIGSRRNSYSSLARTRSVDNLSAYQPTIEPYKPRWSFSAHYLQSKYFEKDHYYNDRMYSYSPNYYRTLLYSNNYWPRGSYSLYNNYTYPYLTSRSWHRYPYNYSITAPYRSYYSIYNPYSSNYTYYKSSLISSY</sequence>
<evidence type="ECO:0000313" key="2">
    <source>
        <dbReference type="WBParaSite" id="jg19361"/>
    </source>
</evidence>
<name>A0A915DFL0_9BILA</name>
<reference evidence="2" key="1">
    <citation type="submission" date="2022-11" db="UniProtKB">
        <authorList>
            <consortium name="WormBaseParasite"/>
        </authorList>
    </citation>
    <scope>IDENTIFICATION</scope>
</reference>
<dbReference type="WBParaSite" id="jg19361">
    <property type="protein sequence ID" value="jg19361"/>
    <property type="gene ID" value="jg19361"/>
</dbReference>
<proteinExistence type="predicted"/>
<accession>A0A915DFL0</accession>
<keyword evidence="1" id="KW-1185">Reference proteome</keyword>
<organism evidence="1 2">
    <name type="scientific">Ditylenchus dipsaci</name>
    <dbReference type="NCBI Taxonomy" id="166011"/>
    <lineage>
        <taxon>Eukaryota</taxon>
        <taxon>Metazoa</taxon>
        <taxon>Ecdysozoa</taxon>
        <taxon>Nematoda</taxon>
        <taxon>Chromadorea</taxon>
        <taxon>Rhabditida</taxon>
        <taxon>Tylenchina</taxon>
        <taxon>Tylenchomorpha</taxon>
        <taxon>Sphaerularioidea</taxon>
        <taxon>Anguinidae</taxon>
        <taxon>Anguininae</taxon>
        <taxon>Ditylenchus</taxon>
    </lineage>
</organism>
<protein>
    <submittedName>
        <fullName evidence="2">Uncharacterized protein</fullName>
    </submittedName>
</protein>
<dbReference type="AlphaFoldDB" id="A0A915DFL0"/>
<evidence type="ECO:0000313" key="1">
    <source>
        <dbReference type="Proteomes" id="UP000887574"/>
    </source>
</evidence>